<dbReference type="GO" id="GO:0008270">
    <property type="term" value="F:zinc ion binding"/>
    <property type="evidence" value="ECO:0007669"/>
    <property type="project" value="InterPro"/>
</dbReference>
<keyword evidence="9" id="KW-1185">Reference proteome</keyword>
<dbReference type="Proteomes" id="UP000186955">
    <property type="component" value="Unassembled WGS sequence"/>
</dbReference>
<feature type="region of interest" description="Disordered" evidence="6">
    <location>
        <begin position="704"/>
        <end position="728"/>
    </location>
</feature>
<evidence type="ECO:0000256" key="1">
    <source>
        <dbReference type="ARBA" id="ARBA00022723"/>
    </source>
</evidence>
<dbReference type="InterPro" id="IPR007219">
    <property type="entry name" value="XnlR_reg_dom"/>
</dbReference>
<organism evidence="8 9">
    <name type="scientific">Penicillium subrubescens</name>
    <dbReference type="NCBI Taxonomy" id="1316194"/>
    <lineage>
        <taxon>Eukaryota</taxon>
        <taxon>Fungi</taxon>
        <taxon>Dikarya</taxon>
        <taxon>Ascomycota</taxon>
        <taxon>Pezizomycotina</taxon>
        <taxon>Eurotiomycetes</taxon>
        <taxon>Eurotiomycetidae</taxon>
        <taxon>Eurotiales</taxon>
        <taxon>Aspergillaceae</taxon>
        <taxon>Penicillium</taxon>
    </lineage>
</organism>
<dbReference type="PANTHER" id="PTHR47660">
    <property type="entry name" value="TRANSCRIPTION FACTOR WITH C2H2 AND ZN(2)-CYS(6) DNA BINDING DOMAIN (EUROFUNG)-RELATED-RELATED"/>
    <property type="match status" value="1"/>
</dbReference>
<dbReference type="PANTHER" id="PTHR47660:SF7">
    <property type="entry name" value="TRANSCRIPTION FACTOR WITH C2H2 AND ZN(2)-CYS(6) DNA BINDING DOMAIN (EUROFUNG)"/>
    <property type="match status" value="1"/>
</dbReference>
<evidence type="ECO:0000259" key="7">
    <source>
        <dbReference type="Pfam" id="PF04082"/>
    </source>
</evidence>
<dbReference type="EMBL" id="MNBE01000598">
    <property type="protein sequence ID" value="OKP06405.1"/>
    <property type="molecule type" value="Genomic_DNA"/>
</dbReference>
<evidence type="ECO:0000256" key="4">
    <source>
        <dbReference type="ARBA" id="ARBA00023163"/>
    </source>
</evidence>
<protein>
    <recommendedName>
        <fullName evidence="7">Xylanolytic transcriptional activator regulatory domain-containing protein</fullName>
    </recommendedName>
</protein>
<keyword evidence="2" id="KW-0862">Zinc</keyword>
<sequence>MLPTGKLGGVDKEGISETDPNTSPDDLAANKAISGSLEQTAALYDEHSTQHLLESGVSVNRSDHCQISINASIPLMYETGSRQALSPEFMSGINWLSPGQTIFQEWGSQLADITDNELFPPMFNMVDLPEMPTLFSAGTEQQVASENPGQLFSAHAQLGSWENPEGHAGVREPRSPETFLDGLSTGTSGSVESKYYVHGVASRAPFQRRSRNSWVVPDGSTSDLSTSASITGNIPTSIDHWLTLEVYSNVVLSIQEQIKTQPQIPPLEYFRLCVHLYFTHLHPNFPFINRVTFLSNEPHLVLCIAVAGAGAAYLQSPLGTQWKNSLMEILGTTLSNHLSHYQNIPQDASSMQLLDMHITMEMVDEVMPLIQAKILHMLFMLHSSTLYITRRAGFERAELTQWCSYLNLVSTSLGAPTLIKDATDVQLWVKAQSRLRAGMMIWLLDSMLSYESNCKHIMKLGDTAKWLPCHEVAWEQPSIANIEFAQRYSVSFVDAIDMIYIEKRLAPHLSEFSHVLLIHAIYRRTTEVVDESRMRLSYWSPTSRMQALVSEPNPAQEWPPSSTTASNWRNAACDSLDVLNWAANSKSAESCWEEPTILYLHLSRLILLAPIAHFQTLAKFPSLHTLKWPNSIPFNQYNYENARSQVLQWAIRDQFKARLSVVHAGALLWHVRRFSTDNLIEPFSVYIATLLLWAYSASICAVSNSSGPVRADQTSQNDDLAPDDSDDEPLWLRLDRPLDDELVQTYIRVGNKMSAHLKGVGDICKHDAPLKILKQGYYLLVGERYSRSTDNTVNESVPVETKHCTWEIRRSYGAIIQCLIDATGAS</sequence>
<evidence type="ECO:0000256" key="3">
    <source>
        <dbReference type="ARBA" id="ARBA00023015"/>
    </source>
</evidence>
<accession>A0A1Q5U1Q3</accession>
<dbReference type="AlphaFoldDB" id="A0A1Q5U1Q3"/>
<gene>
    <name evidence="8" type="ORF">PENSUB_6395</name>
</gene>
<evidence type="ECO:0000256" key="6">
    <source>
        <dbReference type="SAM" id="MobiDB-lite"/>
    </source>
</evidence>
<dbReference type="GO" id="GO:0006351">
    <property type="term" value="P:DNA-templated transcription"/>
    <property type="evidence" value="ECO:0007669"/>
    <property type="project" value="InterPro"/>
</dbReference>
<comment type="caution">
    <text evidence="8">The sequence shown here is derived from an EMBL/GenBank/DDBJ whole genome shotgun (WGS) entry which is preliminary data.</text>
</comment>
<feature type="compositionally biased region" description="Polar residues" evidence="6">
    <location>
        <begin position="704"/>
        <end position="717"/>
    </location>
</feature>
<evidence type="ECO:0000256" key="5">
    <source>
        <dbReference type="ARBA" id="ARBA00023242"/>
    </source>
</evidence>
<keyword evidence="3" id="KW-0805">Transcription regulation</keyword>
<name>A0A1Q5U1Q3_9EURO</name>
<proteinExistence type="predicted"/>
<reference evidence="8 9" key="1">
    <citation type="submission" date="2016-10" db="EMBL/GenBank/DDBJ databases">
        <title>Genome sequence of the ascomycete fungus Penicillium subrubescens.</title>
        <authorList>
            <person name="De Vries R.P."/>
            <person name="Peng M."/>
            <person name="Dilokpimol A."/>
            <person name="Hilden K."/>
            <person name="Makela M.R."/>
            <person name="Grigoriev I."/>
            <person name="Riley R."/>
            <person name="Granchi Z."/>
        </authorList>
    </citation>
    <scope>NUCLEOTIDE SEQUENCE [LARGE SCALE GENOMIC DNA]</scope>
    <source>
        <strain evidence="8 9">CBS 132785</strain>
    </source>
</reference>
<evidence type="ECO:0000256" key="2">
    <source>
        <dbReference type="ARBA" id="ARBA00022833"/>
    </source>
</evidence>
<dbReference type="GO" id="GO:0003677">
    <property type="term" value="F:DNA binding"/>
    <property type="evidence" value="ECO:0007669"/>
    <property type="project" value="InterPro"/>
</dbReference>
<keyword evidence="1" id="KW-0479">Metal-binding</keyword>
<feature type="region of interest" description="Disordered" evidence="6">
    <location>
        <begin position="1"/>
        <end position="26"/>
    </location>
</feature>
<dbReference type="Pfam" id="PF04082">
    <property type="entry name" value="Fungal_trans"/>
    <property type="match status" value="1"/>
</dbReference>
<feature type="domain" description="Xylanolytic transcriptional activator regulatory" evidence="7">
    <location>
        <begin position="275"/>
        <end position="486"/>
    </location>
</feature>
<dbReference type="STRING" id="1316194.A0A1Q5U1Q3"/>
<keyword evidence="4" id="KW-0804">Transcription</keyword>
<evidence type="ECO:0000313" key="9">
    <source>
        <dbReference type="Proteomes" id="UP000186955"/>
    </source>
</evidence>
<evidence type="ECO:0000313" key="8">
    <source>
        <dbReference type="EMBL" id="OKP06405.1"/>
    </source>
</evidence>
<keyword evidence="5" id="KW-0539">Nucleus</keyword>